<protein>
    <submittedName>
        <fullName evidence="1">Uncharacterized protein</fullName>
    </submittedName>
</protein>
<gene>
    <name evidence="1" type="ORF">NLG97_g8822</name>
</gene>
<evidence type="ECO:0000313" key="2">
    <source>
        <dbReference type="Proteomes" id="UP001148737"/>
    </source>
</evidence>
<dbReference type="EMBL" id="JANAKD010001647">
    <property type="protein sequence ID" value="KAJ3477501.1"/>
    <property type="molecule type" value="Genomic_DNA"/>
</dbReference>
<reference evidence="1" key="1">
    <citation type="submission" date="2022-07" db="EMBL/GenBank/DDBJ databases">
        <title>Genome Sequence of Lecanicillium saksenae.</title>
        <authorList>
            <person name="Buettner E."/>
        </authorList>
    </citation>
    <scope>NUCLEOTIDE SEQUENCE</scope>
    <source>
        <strain evidence="1">VT-O1</strain>
    </source>
</reference>
<organism evidence="1 2">
    <name type="scientific">Lecanicillium saksenae</name>
    <dbReference type="NCBI Taxonomy" id="468837"/>
    <lineage>
        <taxon>Eukaryota</taxon>
        <taxon>Fungi</taxon>
        <taxon>Dikarya</taxon>
        <taxon>Ascomycota</taxon>
        <taxon>Pezizomycotina</taxon>
        <taxon>Sordariomycetes</taxon>
        <taxon>Hypocreomycetidae</taxon>
        <taxon>Hypocreales</taxon>
        <taxon>Cordycipitaceae</taxon>
        <taxon>Lecanicillium</taxon>
    </lineage>
</organism>
<keyword evidence="2" id="KW-1185">Reference proteome</keyword>
<evidence type="ECO:0000313" key="1">
    <source>
        <dbReference type="EMBL" id="KAJ3477501.1"/>
    </source>
</evidence>
<comment type="caution">
    <text evidence="1">The sequence shown here is derived from an EMBL/GenBank/DDBJ whole genome shotgun (WGS) entry which is preliminary data.</text>
</comment>
<dbReference type="Proteomes" id="UP001148737">
    <property type="component" value="Unassembled WGS sequence"/>
</dbReference>
<accession>A0ACC1QJL7</accession>
<name>A0ACC1QJL7_9HYPO</name>
<sequence>MFSIDWKGLALPFAYLIVLSGALMTFSTIYRKRKAAESANLAPWFGPNLQRNVYMSLLHTEPEVEVPPPAVMPPPLEADAPPPYPAPPPRRTAEEEAAMNRVTGPPMVRMRERDHFPHHHYLFMPPLEHDYLVTSFSASLDMPRHLHARF</sequence>
<proteinExistence type="predicted"/>